<dbReference type="Proteomes" id="UP000431744">
    <property type="component" value="Unassembled WGS sequence"/>
</dbReference>
<comment type="caution">
    <text evidence="9">The sequence shown here is derived from an EMBL/GenBank/DDBJ whole genome shotgun (WGS) entry which is preliminary data.</text>
</comment>
<dbReference type="Pfam" id="PF02687">
    <property type="entry name" value="FtsX"/>
    <property type="match status" value="2"/>
</dbReference>
<keyword evidence="6 7" id="KW-0472">Membrane</keyword>
<feature type="domain" description="ABC3 transporter permease C-terminal" evidence="8">
    <location>
        <begin position="363"/>
        <end position="485"/>
    </location>
</feature>
<feature type="transmembrane region" description="Helical" evidence="7">
    <location>
        <begin position="35"/>
        <end position="52"/>
    </location>
</feature>
<feature type="transmembrane region" description="Helical" evidence="7">
    <location>
        <begin position="307"/>
        <end position="335"/>
    </location>
</feature>
<evidence type="ECO:0000256" key="1">
    <source>
        <dbReference type="ARBA" id="ARBA00004651"/>
    </source>
</evidence>
<dbReference type="OrthoDB" id="9780560at2"/>
<keyword evidence="3" id="KW-1003">Cell membrane</keyword>
<keyword evidence="5 7" id="KW-1133">Transmembrane helix</keyword>
<keyword evidence="4 7" id="KW-0812">Transmembrane</keyword>
<evidence type="ECO:0000256" key="3">
    <source>
        <dbReference type="ARBA" id="ARBA00022475"/>
    </source>
</evidence>
<reference evidence="9 10" key="1">
    <citation type="submission" date="2019-09" db="EMBL/GenBank/DDBJ databases">
        <title>Phylogeny of genus Pseudoclavibacter and closely related genus.</title>
        <authorList>
            <person name="Li Y."/>
        </authorList>
    </citation>
    <scope>NUCLEOTIDE SEQUENCE [LARGE SCALE GENOMIC DNA]</scope>
    <source>
        <strain evidence="9 10">EGI 60007</strain>
    </source>
</reference>
<evidence type="ECO:0000256" key="7">
    <source>
        <dbReference type="SAM" id="Phobius"/>
    </source>
</evidence>
<name>A0A6H9WJ76_9MICO</name>
<feature type="transmembrane region" description="Helical" evidence="7">
    <location>
        <begin position="222"/>
        <end position="245"/>
    </location>
</feature>
<evidence type="ECO:0000256" key="2">
    <source>
        <dbReference type="ARBA" id="ARBA00005236"/>
    </source>
</evidence>
<feature type="transmembrane region" description="Helical" evidence="7">
    <location>
        <begin position="452"/>
        <end position="475"/>
    </location>
</feature>
<dbReference type="RefSeq" id="WP_158027420.1">
    <property type="nucleotide sequence ID" value="NZ_BMHG01000001.1"/>
</dbReference>
<evidence type="ECO:0000313" key="10">
    <source>
        <dbReference type="Proteomes" id="UP000431744"/>
    </source>
</evidence>
<organism evidence="9 10">
    <name type="scientific">Pseudoclavibacter endophyticus</name>
    <dbReference type="NCBI Taxonomy" id="1778590"/>
    <lineage>
        <taxon>Bacteria</taxon>
        <taxon>Bacillati</taxon>
        <taxon>Actinomycetota</taxon>
        <taxon>Actinomycetes</taxon>
        <taxon>Micrococcales</taxon>
        <taxon>Microbacteriaceae</taxon>
        <taxon>Pseudoclavibacter</taxon>
    </lineage>
</organism>
<sequence length="492" mass="49453">MSAGAAVTEQRPVAVATAKRTGRGSAGRGRWRDHIVTTVVAFIIAVYGVALVQGSQLMSDLVPADGGMSGLIVFITALVFLALGAYSAAVVTVNSFSTIVAGRVRQIAQYRLLGATARSLRGKLALEGVVAGVVGTIVGLVAGTAAYAIVIDRLVAVGDLPPMDYVLFSGRTIVPAFIVIATVAIAAWVGTRPVGRVSPVQALSQSVEAPLDLSRTPIAQRVVTIVALAGGGLLLVGGSAIGAVSPFGLPIAFFGGVASFSGIVIGARMFVPALLSAVGRAMGGGVAARLAASNAVRSPRAATRGTIGMIVGVTLTVMFVVAIAITRVVTLDYAASLGEGNDPTFIAMTNMMLDVLTWITVALVGVSAIIGATGMVANLSLGVLQRQRELGLLRAVGATGGQVRASIALEAVITSIVAIGAGAVFGIGYGWAGAQSTLGALVGETGGLVPLVVPWWLVAIIAAAAVLLAAITALAPAIRATRVTPIQALAVE</sequence>
<dbReference type="AlphaFoldDB" id="A0A6H9WJ76"/>
<feature type="transmembrane region" description="Helical" evidence="7">
    <location>
        <begin position="72"/>
        <end position="104"/>
    </location>
</feature>
<evidence type="ECO:0000256" key="4">
    <source>
        <dbReference type="ARBA" id="ARBA00022692"/>
    </source>
</evidence>
<evidence type="ECO:0000313" key="9">
    <source>
        <dbReference type="EMBL" id="KAB1648866.1"/>
    </source>
</evidence>
<feature type="transmembrane region" description="Helical" evidence="7">
    <location>
        <begin position="405"/>
        <end position="432"/>
    </location>
</feature>
<dbReference type="InterPro" id="IPR003838">
    <property type="entry name" value="ABC3_permease_C"/>
</dbReference>
<protein>
    <submittedName>
        <fullName evidence="9">ABC transporter permease</fullName>
    </submittedName>
</protein>
<proteinExistence type="inferred from homology"/>
<gene>
    <name evidence="9" type="ORF">F8O04_00750</name>
</gene>
<dbReference type="GO" id="GO:0044874">
    <property type="term" value="P:lipoprotein localization to outer membrane"/>
    <property type="evidence" value="ECO:0007669"/>
    <property type="project" value="TreeGrafter"/>
</dbReference>
<dbReference type="PANTHER" id="PTHR30489:SF0">
    <property type="entry name" value="LIPOPROTEIN-RELEASING SYSTEM TRANSMEMBRANE PROTEIN LOLE"/>
    <property type="match status" value="1"/>
</dbReference>
<evidence type="ECO:0000256" key="6">
    <source>
        <dbReference type="ARBA" id="ARBA00023136"/>
    </source>
</evidence>
<keyword evidence="10" id="KW-1185">Reference proteome</keyword>
<evidence type="ECO:0000256" key="5">
    <source>
        <dbReference type="ARBA" id="ARBA00022989"/>
    </source>
</evidence>
<feature type="transmembrane region" description="Helical" evidence="7">
    <location>
        <begin position="355"/>
        <end position="384"/>
    </location>
</feature>
<comment type="similarity">
    <text evidence="2">Belongs to the ABC-4 integral membrane protein family. LolC/E subfamily.</text>
</comment>
<dbReference type="GO" id="GO:0098797">
    <property type="term" value="C:plasma membrane protein complex"/>
    <property type="evidence" value="ECO:0007669"/>
    <property type="project" value="TreeGrafter"/>
</dbReference>
<dbReference type="EMBL" id="WBJY01000001">
    <property type="protein sequence ID" value="KAB1648866.1"/>
    <property type="molecule type" value="Genomic_DNA"/>
</dbReference>
<dbReference type="PANTHER" id="PTHR30489">
    <property type="entry name" value="LIPOPROTEIN-RELEASING SYSTEM TRANSMEMBRANE PROTEIN LOLE"/>
    <property type="match status" value="1"/>
</dbReference>
<evidence type="ECO:0000259" key="8">
    <source>
        <dbReference type="Pfam" id="PF02687"/>
    </source>
</evidence>
<dbReference type="InterPro" id="IPR051447">
    <property type="entry name" value="Lipoprotein-release_system"/>
</dbReference>
<accession>A0A6H9WJ76</accession>
<comment type="subcellular location">
    <subcellularLocation>
        <location evidence="1">Cell membrane</location>
        <topology evidence="1">Multi-pass membrane protein</topology>
    </subcellularLocation>
</comment>
<feature type="transmembrane region" description="Helical" evidence="7">
    <location>
        <begin position="170"/>
        <end position="189"/>
    </location>
</feature>
<feature type="transmembrane region" description="Helical" evidence="7">
    <location>
        <begin position="251"/>
        <end position="271"/>
    </location>
</feature>
<feature type="transmembrane region" description="Helical" evidence="7">
    <location>
        <begin position="124"/>
        <end position="150"/>
    </location>
</feature>
<feature type="domain" description="ABC3 transporter permease C-terminal" evidence="8">
    <location>
        <begin position="79"/>
        <end position="186"/>
    </location>
</feature>